<comment type="similarity">
    <text evidence="1">Belongs to the NmrA-type oxidoreductase family. Isoflavone reductase subfamily.</text>
</comment>
<evidence type="ECO:0000256" key="3">
    <source>
        <dbReference type="ARBA" id="ARBA00023002"/>
    </source>
</evidence>
<evidence type="ECO:0000256" key="2">
    <source>
        <dbReference type="ARBA" id="ARBA00022857"/>
    </source>
</evidence>
<keyword evidence="3" id="KW-0560">Oxidoreductase</keyword>
<dbReference type="EMBL" id="OZ037947">
    <property type="protein sequence ID" value="CAL1706138.1"/>
    <property type="molecule type" value="Genomic_DNA"/>
</dbReference>
<dbReference type="SUPFAM" id="SSF51735">
    <property type="entry name" value="NAD(P)-binding Rossmann-fold domains"/>
    <property type="match status" value="1"/>
</dbReference>
<dbReference type="Pfam" id="PF05368">
    <property type="entry name" value="NmrA"/>
    <property type="match status" value="1"/>
</dbReference>
<reference evidence="6" key="1">
    <citation type="submission" date="2024-04" db="EMBL/GenBank/DDBJ databases">
        <authorList>
            <person name="Shaw F."/>
            <person name="Minotto A."/>
        </authorList>
    </citation>
    <scope>NUCLEOTIDE SEQUENCE [LARGE SCALE GENOMIC DNA]</scope>
</reference>
<accession>A0ABP1DGI0</accession>
<dbReference type="PANTHER" id="PTHR47706">
    <property type="entry name" value="NMRA-LIKE FAMILY PROTEIN"/>
    <property type="match status" value="1"/>
</dbReference>
<organism evidence="5 6">
    <name type="scientific">Somion occarium</name>
    <dbReference type="NCBI Taxonomy" id="3059160"/>
    <lineage>
        <taxon>Eukaryota</taxon>
        <taxon>Fungi</taxon>
        <taxon>Dikarya</taxon>
        <taxon>Basidiomycota</taxon>
        <taxon>Agaricomycotina</taxon>
        <taxon>Agaricomycetes</taxon>
        <taxon>Polyporales</taxon>
        <taxon>Cerrenaceae</taxon>
        <taxon>Somion</taxon>
    </lineage>
</organism>
<sequence length="320" mass="35729">MVKIAVAGGTGSVASEVIEGLLARNKHQLVILTRSDKPSNVITHPDVSYVKVDYGDRASLVKALRGVHTVLSFIVVHLDPESASQKSLIDAAIEAGVKRFAPSEWGSNKVKEIPFYAEKETVREYLRQLNQEKKVIEYCLFQCGLFLNYLAFPYKTAKHFDPLPLQWDFQNCRGIVLEGREHLDGLTLTKVQDLANVVAEAVDFEGEWPTVGGIRGNQVTIEQILALGEKIRGKKFALESVRLEDVEAGTFETSWVPELNHPSIPKEMVPIFSKNTLKDGLIGLSKGVYTLPSDEWNQLLLSYKFTSIEEFLTEVWAGKP</sequence>
<evidence type="ECO:0000259" key="4">
    <source>
        <dbReference type="Pfam" id="PF05368"/>
    </source>
</evidence>
<gene>
    <name evidence="5" type="ORF">GFSPODELE1_LOCUS5730</name>
</gene>
<dbReference type="InterPro" id="IPR051609">
    <property type="entry name" value="NmrA/Isoflavone_reductase-like"/>
</dbReference>
<name>A0ABP1DGI0_9APHY</name>
<keyword evidence="6" id="KW-1185">Reference proteome</keyword>
<dbReference type="Gene3D" id="3.40.50.720">
    <property type="entry name" value="NAD(P)-binding Rossmann-like Domain"/>
    <property type="match status" value="1"/>
</dbReference>
<proteinExistence type="inferred from homology"/>
<dbReference type="InterPro" id="IPR036291">
    <property type="entry name" value="NAD(P)-bd_dom_sf"/>
</dbReference>
<keyword evidence="2" id="KW-0521">NADP</keyword>
<evidence type="ECO:0000313" key="5">
    <source>
        <dbReference type="EMBL" id="CAL1706138.1"/>
    </source>
</evidence>
<evidence type="ECO:0000313" key="6">
    <source>
        <dbReference type="Proteomes" id="UP001497453"/>
    </source>
</evidence>
<feature type="domain" description="NmrA-like" evidence="4">
    <location>
        <begin position="3"/>
        <end position="312"/>
    </location>
</feature>
<evidence type="ECO:0000256" key="1">
    <source>
        <dbReference type="ARBA" id="ARBA00005725"/>
    </source>
</evidence>
<dbReference type="PANTHER" id="PTHR47706:SF4">
    <property type="entry name" value="NMRA-LIKE DOMAIN-CONTAINING PROTEIN"/>
    <property type="match status" value="1"/>
</dbReference>
<protein>
    <recommendedName>
        <fullName evidence="4">NmrA-like domain-containing protein</fullName>
    </recommendedName>
</protein>
<dbReference type="Proteomes" id="UP001497453">
    <property type="component" value="Chromosome 4"/>
</dbReference>
<dbReference type="InterPro" id="IPR008030">
    <property type="entry name" value="NmrA-like"/>
</dbReference>